<evidence type="ECO:0000313" key="3">
    <source>
        <dbReference type="EMBL" id="MEE2051761.1"/>
    </source>
</evidence>
<evidence type="ECO:0000256" key="2">
    <source>
        <dbReference type="SAM" id="Phobius"/>
    </source>
</evidence>
<proteinExistence type="predicted"/>
<sequence length="168" mass="19021">MDLPTYTNIWRIEKRLYKLYDFRLPAPVPVNTAGIALASLFVWCVLLMLLRVPFEFGNGWHLVLWVLPPGLVAVAATRPVAESKRLGELAHSQVRYLREARVYVRLRPEYEPAHLRVSATVWHRPQAPDRHRVAARPRRHLPTMPLPHAITAQPAPEPQASPTAPAAA</sequence>
<evidence type="ECO:0000313" key="4">
    <source>
        <dbReference type="Proteomes" id="UP001348641"/>
    </source>
</evidence>
<keyword evidence="2" id="KW-1133">Transmembrane helix</keyword>
<feature type="transmembrane region" description="Helical" evidence="2">
    <location>
        <begin position="28"/>
        <end position="50"/>
    </location>
</feature>
<gene>
    <name evidence="3" type="ORF">Q8A49_14770</name>
</gene>
<dbReference type="Proteomes" id="UP001348641">
    <property type="component" value="Unassembled WGS sequence"/>
</dbReference>
<dbReference type="InterPro" id="IPR025608">
    <property type="entry name" value="TcpE"/>
</dbReference>
<dbReference type="RefSeq" id="WP_330158824.1">
    <property type="nucleotide sequence ID" value="NZ_BAAAJA010000022.1"/>
</dbReference>
<dbReference type="Pfam" id="PF12648">
    <property type="entry name" value="TcpE"/>
    <property type="match status" value="1"/>
</dbReference>
<comment type="caution">
    <text evidence="3">The sequence shown here is derived from an EMBL/GenBank/DDBJ whole genome shotgun (WGS) entry which is preliminary data.</text>
</comment>
<reference evidence="3 4" key="1">
    <citation type="submission" date="2023-07" db="EMBL/GenBank/DDBJ databases">
        <authorList>
            <person name="Girao M."/>
            <person name="Carvalho M.F."/>
        </authorList>
    </citation>
    <scope>NUCLEOTIDE SEQUENCE [LARGE SCALE GENOMIC DNA]</scope>
    <source>
        <strain evidence="3 4">66/93</strain>
    </source>
</reference>
<organism evidence="3 4">
    <name type="scientific">Nocardiopsis tropica</name>
    <dbReference type="NCBI Taxonomy" id="109330"/>
    <lineage>
        <taxon>Bacteria</taxon>
        <taxon>Bacillati</taxon>
        <taxon>Actinomycetota</taxon>
        <taxon>Actinomycetes</taxon>
        <taxon>Streptosporangiales</taxon>
        <taxon>Nocardiopsidaceae</taxon>
        <taxon>Nocardiopsis</taxon>
    </lineage>
</organism>
<feature type="region of interest" description="Disordered" evidence="1">
    <location>
        <begin position="145"/>
        <end position="168"/>
    </location>
</feature>
<accession>A0ABU7KR32</accession>
<dbReference type="EMBL" id="JAUUCC010000034">
    <property type="protein sequence ID" value="MEE2051761.1"/>
    <property type="molecule type" value="Genomic_DNA"/>
</dbReference>
<feature type="transmembrane region" description="Helical" evidence="2">
    <location>
        <begin position="62"/>
        <end position="81"/>
    </location>
</feature>
<evidence type="ECO:0000256" key="1">
    <source>
        <dbReference type="SAM" id="MobiDB-lite"/>
    </source>
</evidence>
<keyword evidence="2" id="KW-0472">Membrane</keyword>
<protein>
    <submittedName>
        <fullName evidence="3">TcpE family conjugal transfer membrane protein</fullName>
    </submittedName>
</protein>
<keyword evidence="2" id="KW-0812">Transmembrane</keyword>
<name>A0ABU7KR32_9ACTN</name>